<gene>
    <name evidence="5" type="ORF">ENV62_03925</name>
</gene>
<reference evidence="5" key="1">
    <citation type="journal article" date="2020" name="mSystems">
        <title>Genome- and Community-Level Interaction Insights into Carbon Utilization and Element Cycling Functions of Hydrothermarchaeota in Hydrothermal Sediment.</title>
        <authorList>
            <person name="Zhou Z."/>
            <person name="Liu Y."/>
            <person name="Xu W."/>
            <person name="Pan J."/>
            <person name="Luo Z.H."/>
            <person name="Li M."/>
        </authorList>
    </citation>
    <scope>NUCLEOTIDE SEQUENCE [LARGE SCALE GENOMIC DNA]</scope>
    <source>
        <strain evidence="5">SpSt-776</strain>
    </source>
</reference>
<dbReference type="InterPro" id="IPR008971">
    <property type="entry name" value="HSP40/DnaJ_pept-bd"/>
</dbReference>
<keyword evidence="2" id="KW-0479">Metal-binding</keyword>
<keyword evidence="2" id="KW-0863">Zinc-finger</keyword>
<dbReference type="GO" id="GO:0042026">
    <property type="term" value="P:protein refolding"/>
    <property type="evidence" value="ECO:0007669"/>
    <property type="project" value="TreeGrafter"/>
</dbReference>
<dbReference type="InterPro" id="IPR036869">
    <property type="entry name" value="J_dom_sf"/>
</dbReference>
<evidence type="ECO:0000259" key="4">
    <source>
        <dbReference type="PROSITE" id="PS50076"/>
    </source>
</evidence>
<feature type="domain" description="J" evidence="4">
    <location>
        <begin position="5"/>
        <end position="70"/>
    </location>
</feature>
<dbReference type="CDD" id="cd06257">
    <property type="entry name" value="DnaJ"/>
    <property type="match status" value="1"/>
</dbReference>
<dbReference type="InterPro" id="IPR001623">
    <property type="entry name" value="DnaJ_domain"/>
</dbReference>
<dbReference type="GO" id="GO:0005737">
    <property type="term" value="C:cytoplasm"/>
    <property type="evidence" value="ECO:0007669"/>
    <property type="project" value="TreeGrafter"/>
</dbReference>
<dbReference type="Pfam" id="PF00226">
    <property type="entry name" value="DnaJ"/>
    <property type="match status" value="1"/>
</dbReference>
<evidence type="ECO:0000313" key="5">
    <source>
        <dbReference type="EMBL" id="HGB14372.1"/>
    </source>
</evidence>
<dbReference type="PANTHER" id="PTHR43096">
    <property type="entry name" value="DNAJ HOMOLOG 1, MITOCHONDRIAL-RELATED"/>
    <property type="match status" value="1"/>
</dbReference>
<comment type="caution">
    <text evidence="5">The sequence shown here is derived from an EMBL/GenBank/DDBJ whole genome shotgun (WGS) entry which is preliminary data.</text>
</comment>
<dbReference type="GO" id="GO:0051082">
    <property type="term" value="F:unfolded protein binding"/>
    <property type="evidence" value="ECO:0007669"/>
    <property type="project" value="InterPro"/>
</dbReference>
<organism evidence="5">
    <name type="scientific">Desulfobacca acetoxidans</name>
    <dbReference type="NCBI Taxonomy" id="60893"/>
    <lineage>
        <taxon>Bacteria</taxon>
        <taxon>Pseudomonadati</taxon>
        <taxon>Thermodesulfobacteriota</taxon>
        <taxon>Desulfobaccia</taxon>
        <taxon>Desulfobaccales</taxon>
        <taxon>Desulfobaccaceae</taxon>
        <taxon>Desulfobacca</taxon>
    </lineage>
</organism>
<dbReference type="PROSITE" id="PS00636">
    <property type="entry name" value="DNAJ_1"/>
    <property type="match status" value="1"/>
</dbReference>
<sequence length="318" mass="36828">MEYKDYYKILGVDRNASQEEIKKAFRRLARKYHPDVRPGDPEAVEKFKEINEAYEVLSDPAKREKYDRFGAQWQQFAQAGGRPEDFRWEEWQARPGTYYEFRTISPEEFREMFGGTGFSDFFEMLFGRMGPRAREPFGAEDFFYQPRPRRGQDLEHPLKITLEEAFHGTTRILEWDKGRKIEAKIPPGVKTGSRVRLKGQGSPGAFGGEPGDLYLVIEVLPHPRFEREGDNLKVTVPVDIFTLLLGGKIEVATLDRTVKMEIPPETPNGKVFRLRGLGMPRLKDPSQRGDLLVKVEAVLPTHLSPQEKELLQKWRQMR</sequence>
<name>A0A7C3WM16_9BACT</name>
<protein>
    <submittedName>
        <fullName evidence="5">J domain-containing protein</fullName>
    </submittedName>
</protein>
<dbReference type="CDD" id="cd10747">
    <property type="entry name" value="DnaJ_C"/>
    <property type="match status" value="1"/>
</dbReference>
<proteinExistence type="predicted"/>
<evidence type="ECO:0000256" key="2">
    <source>
        <dbReference type="ARBA" id="ARBA00022771"/>
    </source>
</evidence>
<keyword evidence="1" id="KW-0677">Repeat</keyword>
<dbReference type="SUPFAM" id="SSF49493">
    <property type="entry name" value="HSP40/DnaJ peptide-binding domain"/>
    <property type="match status" value="2"/>
</dbReference>
<dbReference type="Gene3D" id="1.10.287.110">
    <property type="entry name" value="DnaJ domain"/>
    <property type="match status" value="1"/>
</dbReference>
<dbReference type="FunFam" id="1.10.287.110:FF:000034">
    <property type="entry name" value="Chaperone protein DnaJ"/>
    <property type="match status" value="1"/>
</dbReference>
<keyword evidence="2" id="KW-0862">Zinc</keyword>
<dbReference type="EMBL" id="DTHB01000029">
    <property type="protein sequence ID" value="HGB14372.1"/>
    <property type="molecule type" value="Genomic_DNA"/>
</dbReference>
<keyword evidence="3" id="KW-0143">Chaperone</keyword>
<dbReference type="PROSITE" id="PS50076">
    <property type="entry name" value="DNAJ_2"/>
    <property type="match status" value="1"/>
</dbReference>
<dbReference type="GO" id="GO:0008270">
    <property type="term" value="F:zinc ion binding"/>
    <property type="evidence" value="ECO:0007669"/>
    <property type="project" value="UniProtKB-KW"/>
</dbReference>
<evidence type="ECO:0000256" key="3">
    <source>
        <dbReference type="ARBA" id="ARBA00023186"/>
    </source>
</evidence>
<accession>A0A7C3WM16</accession>
<dbReference type="PANTHER" id="PTHR43096:SF52">
    <property type="entry name" value="DNAJ HOMOLOG 1, MITOCHONDRIAL-RELATED"/>
    <property type="match status" value="1"/>
</dbReference>
<dbReference type="SMART" id="SM00271">
    <property type="entry name" value="DnaJ"/>
    <property type="match status" value="1"/>
</dbReference>
<dbReference type="InterPro" id="IPR018253">
    <property type="entry name" value="DnaJ_domain_CS"/>
</dbReference>
<dbReference type="Pfam" id="PF01556">
    <property type="entry name" value="DnaJ_C"/>
    <property type="match status" value="1"/>
</dbReference>
<dbReference type="SUPFAM" id="SSF46565">
    <property type="entry name" value="Chaperone J-domain"/>
    <property type="match status" value="1"/>
</dbReference>
<dbReference type="Gene3D" id="2.60.260.20">
    <property type="entry name" value="Urease metallochaperone UreE, N-terminal domain"/>
    <property type="match status" value="2"/>
</dbReference>
<evidence type="ECO:0000256" key="1">
    <source>
        <dbReference type="ARBA" id="ARBA00022737"/>
    </source>
</evidence>
<dbReference type="PRINTS" id="PR00625">
    <property type="entry name" value="JDOMAIN"/>
</dbReference>
<dbReference type="InterPro" id="IPR002939">
    <property type="entry name" value="DnaJ_C"/>
</dbReference>
<dbReference type="AlphaFoldDB" id="A0A7C3WM16"/>
<dbReference type="FunFam" id="2.60.260.20:FF:000013">
    <property type="entry name" value="DnaJ subfamily B member 11"/>
    <property type="match status" value="1"/>
</dbReference>